<dbReference type="EMBL" id="SNRY01002750">
    <property type="protein sequence ID" value="KAA6323677.1"/>
    <property type="molecule type" value="Genomic_DNA"/>
</dbReference>
<accession>A0A5J4QNZ1</accession>
<dbReference type="Pfam" id="PF08843">
    <property type="entry name" value="AbiEii"/>
    <property type="match status" value="1"/>
</dbReference>
<evidence type="ECO:0000313" key="1">
    <source>
        <dbReference type="EMBL" id="KAA6323677.1"/>
    </source>
</evidence>
<organism evidence="1">
    <name type="scientific">termite gut metagenome</name>
    <dbReference type="NCBI Taxonomy" id="433724"/>
    <lineage>
        <taxon>unclassified sequences</taxon>
        <taxon>metagenomes</taxon>
        <taxon>organismal metagenomes</taxon>
    </lineage>
</organism>
<evidence type="ECO:0008006" key="2">
    <source>
        <dbReference type="Google" id="ProtNLM"/>
    </source>
</evidence>
<gene>
    <name evidence="1" type="ORF">EZS27_026907</name>
</gene>
<proteinExistence type="predicted"/>
<sequence>MIPQLYIREWKAEAPWQNDAQVEQDLVIARTVVELYSDDLLKKSLAFRGGTALHKLYLNPQIRYSEDIDLVQINSEPINPILKRMREKLSFLGTKRTVKQHIHNNTVIYRFDSEMQPIVNMRLKIEINTREHLNILGLKEIPYEIKSSWFSGQCNITGYEIEELLGTKLKALYQRKKGRDLFDLYWALTNLDMDTEKVIHCYNVHMKNAVDKPPTQKQFLVNMNEKMTDREFTEDIRMVLKQGVEYDNEVAWKLVRKELVESI</sequence>
<reference evidence="1" key="1">
    <citation type="submission" date="2019-03" db="EMBL/GenBank/DDBJ databases">
        <title>Single cell metagenomics reveals metabolic interactions within the superorganism composed of flagellate Streblomastix strix and complex community of Bacteroidetes bacteria on its surface.</title>
        <authorList>
            <person name="Treitli S.C."/>
            <person name="Kolisko M."/>
            <person name="Husnik F."/>
            <person name="Keeling P."/>
            <person name="Hampl V."/>
        </authorList>
    </citation>
    <scope>NUCLEOTIDE SEQUENCE</scope>
    <source>
        <strain evidence="1">STM</strain>
    </source>
</reference>
<dbReference type="AlphaFoldDB" id="A0A5J4QNZ1"/>
<dbReference type="Gene3D" id="3.10.450.620">
    <property type="entry name" value="JHP933, nucleotidyltransferase-like core domain"/>
    <property type="match status" value="1"/>
</dbReference>
<comment type="caution">
    <text evidence="1">The sequence shown here is derived from an EMBL/GenBank/DDBJ whole genome shotgun (WGS) entry which is preliminary data.</text>
</comment>
<protein>
    <recommendedName>
        <fullName evidence="2">Nucleotidyl transferase AbiEii/AbiGii toxin family protein</fullName>
    </recommendedName>
</protein>
<name>A0A5J4QNZ1_9ZZZZ</name>
<dbReference type="InterPro" id="IPR014942">
    <property type="entry name" value="AbiEii"/>
</dbReference>